<dbReference type="Pfam" id="PF04411">
    <property type="entry name" value="PDDEXK_7"/>
    <property type="match status" value="1"/>
</dbReference>
<accession>A0A220U7Y3</accession>
<name>A0A220U7Y3_9BACI</name>
<evidence type="ECO:0000259" key="1">
    <source>
        <dbReference type="Pfam" id="PF09823"/>
    </source>
</evidence>
<organism evidence="2 3">
    <name type="scientific">Virgibacillus phasianinus</name>
    <dbReference type="NCBI Taxonomy" id="2017483"/>
    <lineage>
        <taxon>Bacteria</taxon>
        <taxon>Bacillati</taxon>
        <taxon>Bacillota</taxon>
        <taxon>Bacilli</taxon>
        <taxon>Bacillales</taxon>
        <taxon>Bacillaceae</taxon>
        <taxon>Virgibacillus</taxon>
    </lineage>
</organism>
<feature type="domain" description="DUF2357" evidence="1">
    <location>
        <begin position="126"/>
        <end position="379"/>
    </location>
</feature>
<dbReference type="InterPro" id="IPR018633">
    <property type="entry name" value="DUF2357"/>
</dbReference>
<keyword evidence="2" id="KW-0540">Nuclease</keyword>
<dbReference type="OrthoDB" id="11970at2"/>
<keyword evidence="3" id="KW-1185">Reference proteome</keyword>
<dbReference type="RefSeq" id="WP_089063467.1">
    <property type="nucleotide sequence ID" value="NZ_CP022315.1"/>
</dbReference>
<dbReference type="AlphaFoldDB" id="A0A220U7Y3"/>
<dbReference type="Pfam" id="PF09823">
    <property type="entry name" value="DUF2357"/>
    <property type="match status" value="1"/>
</dbReference>
<evidence type="ECO:0000313" key="2">
    <source>
        <dbReference type="EMBL" id="ASK64210.1"/>
    </source>
</evidence>
<keyword evidence="2" id="KW-0378">Hydrolase</keyword>
<dbReference type="GO" id="GO:0004519">
    <property type="term" value="F:endonuclease activity"/>
    <property type="evidence" value="ECO:0007669"/>
    <property type="project" value="UniProtKB-KW"/>
</dbReference>
<gene>
    <name evidence="2" type="ORF">CFK37_19700</name>
</gene>
<keyword evidence="2" id="KW-0255">Endonuclease</keyword>
<dbReference type="EMBL" id="CP022315">
    <property type="protein sequence ID" value="ASK64210.1"/>
    <property type="molecule type" value="Genomic_DNA"/>
</dbReference>
<proteinExistence type="predicted"/>
<dbReference type="Proteomes" id="UP000198312">
    <property type="component" value="Chromosome"/>
</dbReference>
<dbReference type="InterPro" id="IPR007505">
    <property type="entry name" value="PDDEXK_7"/>
</dbReference>
<protein>
    <submittedName>
        <fullName evidence="2">Restriction endonuclease</fullName>
    </submittedName>
</protein>
<evidence type="ECO:0000313" key="3">
    <source>
        <dbReference type="Proteomes" id="UP000198312"/>
    </source>
</evidence>
<sequence length="829" mass="97601">MALLPSGSGNDDAELVVIETDDFYLYIKGKPYHERYKGLRNYQMIQSDETMNMSVSGENIKTTLVYDLKKGKLNNLTEVPPIFFENRVYQLVVTPKNGQELSFYHEQPSLQKAVTTVGSHPHQLLMGNLKFQNEVGYSTFEIHEEDRILLKVTMEIFPVKLNYKQDYKKLLDEVNEEVYNLAFHFIKKTFLGSTTSFTSQPSWSEFYRLFNAHFKRLIKSINVIERQPHHHLETTYRRVRGDQLKKVDSTGRNFLRKHAQLFQQVHNGIKLSKQNVMPSHGLNVKKQLSYDTLENQFVKWMMKRLVNKLEHLQKTIQASNHPYQQAMNEDLLTKINEMKFELDRRIKSSFWRQISQLKRSVMSLVMQMAPGYRDAYQIYLTVSRGLILHGQLYNMFVKDVATLYEYWTFIKLGQILGFKYPMISQDIIKVRRDGLFVQLDQSASAKRVFKHPITNEKITLHFQKVDQNLPTVSQKPDSMLGIEKRGKDYSYHYIFDAKYRIDFATEGSYYKNRYKQPGPLEEDINTMHRYRDALVSREDGPFERYAFGAYVLFPWFGEEEYKTHHFYKSINDVNIGGFPFLPNSTRLVEQFIERLIEKSPEELQEEGLLPKGTLQEWQSSSEEKVLIGKVENKDVYQDFIQNKRFIIPLSYLKSGWQEARYVGLYLPKKKFREQAGVSQLDTVEKVDFIKKELDLGEDTVDYAVIKIKAWESIEKTIKPVNYGIKHYMMTTLANVREARELPELFMRTPEEIKLWKMLRRISSQVTVELNDLYLDKARKVQYFNILGMKFKLTDDKKLEINGDNIVEIISMNELMKNPSGVFRQIIEMV</sequence>
<dbReference type="KEGG" id="vil:CFK37_19700"/>
<reference evidence="2 3" key="1">
    <citation type="submission" date="2017-07" db="EMBL/GenBank/DDBJ databases">
        <title>Virgibacillus sp. LM2416.</title>
        <authorList>
            <person name="Tak E.J."/>
            <person name="Bae J.-W."/>
        </authorList>
    </citation>
    <scope>NUCLEOTIDE SEQUENCE [LARGE SCALE GENOMIC DNA]</scope>
    <source>
        <strain evidence="2 3">LM2416</strain>
    </source>
</reference>